<dbReference type="Gene3D" id="3.30.160.670">
    <property type="match status" value="1"/>
</dbReference>
<reference evidence="3" key="1">
    <citation type="journal article" date="2019" name="Int. J. Syst. Evol. Microbiol.">
        <title>The Global Catalogue of Microorganisms (GCM) 10K type strain sequencing project: providing services to taxonomists for standard genome sequencing and annotation.</title>
        <authorList>
            <consortium name="The Broad Institute Genomics Platform"/>
            <consortium name="The Broad Institute Genome Sequencing Center for Infectious Disease"/>
            <person name="Wu L."/>
            <person name="Ma J."/>
        </authorList>
    </citation>
    <scope>NUCLEOTIDE SEQUENCE [LARGE SCALE GENOMIC DNA]</scope>
    <source>
        <strain evidence="3">JCM 18285</strain>
    </source>
</reference>
<dbReference type="PROSITE" id="PS51257">
    <property type="entry name" value="PROKAR_LIPOPROTEIN"/>
    <property type="match status" value="1"/>
</dbReference>
<gene>
    <name evidence="2" type="ORF">GCM10023314_22760</name>
</gene>
<dbReference type="Pfam" id="PF13590">
    <property type="entry name" value="DUF4136"/>
    <property type="match status" value="1"/>
</dbReference>
<protein>
    <submittedName>
        <fullName evidence="2">DUF4136 domain-containing protein</fullName>
    </submittedName>
</protein>
<dbReference type="EMBL" id="BAABJJ010000034">
    <property type="protein sequence ID" value="GAA4948932.1"/>
    <property type="molecule type" value="Genomic_DNA"/>
</dbReference>
<sequence>MRFLKTTILTLLIISCAPIRVNYDFDKQTDFQQYKTYNYYTDMETGLSELDTKRLLDALDAKMTTKGFSLSDTPDFFIDIKSIEYQDPQRQTVGVGVGGSGRNVGGGISIGLPIGQAHVNRQITIDFVDENKKQLFWRAVSESSFNPKSAPEKRKARLNAIVEKALTQYPPKK</sequence>
<dbReference type="InterPro" id="IPR025411">
    <property type="entry name" value="DUF4136"/>
</dbReference>
<feature type="domain" description="DUF4136" evidence="1">
    <location>
        <begin position="21"/>
        <end position="171"/>
    </location>
</feature>
<organism evidence="2 3">
    <name type="scientific">Algibacter agarivorans</name>
    <dbReference type="NCBI Taxonomy" id="1109741"/>
    <lineage>
        <taxon>Bacteria</taxon>
        <taxon>Pseudomonadati</taxon>
        <taxon>Bacteroidota</taxon>
        <taxon>Flavobacteriia</taxon>
        <taxon>Flavobacteriales</taxon>
        <taxon>Flavobacteriaceae</taxon>
        <taxon>Algibacter</taxon>
    </lineage>
</organism>
<accession>A0ABP9GPD7</accession>
<dbReference type="Proteomes" id="UP001501302">
    <property type="component" value="Unassembled WGS sequence"/>
</dbReference>
<evidence type="ECO:0000259" key="1">
    <source>
        <dbReference type="Pfam" id="PF13590"/>
    </source>
</evidence>
<name>A0ABP9GPD7_9FLAO</name>
<keyword evidence="3" id="KW-1185">Reference proteome</keyword>
<evidence type="ECO:0000313" key="2">
    <source>
        <dbReference type="EMBL" id="GAA4948932.1"/>
    </source>
</evidence>
<proteinExistence type="predicted"/>
<evidence type="ECO:0000313" key="3">
    <source>
        <dbReference type="Proteomes" id="UP001501302"/>
    </source>
</evidence>
<comment type="caution">
    <text evidence="2">The sequence shown here is derived from an EMBL/GenBank/DDBJ whole genome shotgun (WGS) entry which is preliminary data.</text>
</comment>
<dbReference type="RefSeq" id="WP_345192205.1">
    <property type="nucleotide sequence ID" value="NZ_BAABJJ010000034.1"/>
</dbReference>